<proteinExistence type="predicted"/>
<keyword evidence="3" id="KW-0472">Membrane</keyword>
<feature type="signal peptide" evidence="4">
    <location>
        <begin position="1"/>
        <end position="17"/>
    </location>
</feature>
<reference evidence="6" key="1">
    <citation type="submission" date="2023-01" db="EMBL/GenBank/DDBJ databases">
        <title>Genome assembly of the deep-sea coral Lophelia pertusa.</title>
        <authorList>
            <person name="Herrera S."/>
            <person name="Cordes E."/>
        </authorList>
    </citation>
    <scope>NUCLEOTIDE SEQUENCE</scope>
    <source>
        <strain evidence="6">USNM1676648</strain>
        <tissue evidence="6">Polyp</tissue>
    </source>
</reference>
<feature type="domain" description="ZP" evidence="5">
    <location>
        <begin position="28"/>
        <end position="273"/>
    </location>
</feature>
<keyword evidence="3" id="KW-0812">Transmembrane</keyword>
<keyword evidence="3" id="KW-1133">Transmembrane helix</keyword>
<evidence type="ECO:0000256" key="4">
    <source>
        <dbReference type="SAM" id="SignalP"/>
    </source>
</evidence>
<dbReference type="PANTHER" id="PTHR14002:SF43">
    <property type="entry name" value="DELTA-LIKE PROTEIN"/>
    <property type="match status" value="1"/>
</dbReference>
<dbReference type="AlphaFoldDB" id="A0A9W9Z9I1"/>
<dbReference type="Pfam" id="PF23344">
    <property type="entry name" value="ZP-N"/>
    <property type="match status" value="1"/>
</dbReference>
<dbReference type="EMBL" id="MU826396">
    <property type="protein sequence ID" value="KAJ7376553.1"/>
    <property type="molecule type" value="Genomic_DNA"/>
</dbReference>
<name>A0A9W9Z9I1_9CNID</name>
<evidence type="ECO:0000256" key="1">
    <source>
        <dbReference type="ARBA" id="ARBA00022729"/>
    </source>
</evidence>
<dbReference type="Pfam" id="PF00100">
    <property type="entry name" value="Zona_pellucida"/>
    <property type="match status" value="1"/>
</dbReference>
<dbReference type="PROSITE" id="PS51034">
    <property type="entry name" value="ZP_2"/>
    <property type="match status" value="1"/>
</dbReference>
<evidence type="ECO:0000313" key="6">
    <source>
        <dbReference type="EMBL" id="KAJ7376553.1"/>
    </source>
</evidence>
<dbReference type="SMART" id="SM00241">
    <property type="entry name" value="ZP"/>
    <property type="match status" value="1"/>
</dbReference>
<keyword evidence="2" id="KW-1015">Disulfide bond</keyword>
<dbReference type="InterPro" id="IPR055355">
    <property type="entry name" value="ZP-C"/>
</dbReference>
<dbReference type="OrthoDB" id="10063988at2759"/>
<evidence type="ECO:0000259" key="5">
    <source>
        <dbReference type="PROSITE" id="PS51034"/>
    </source>
</evidence>
<dbReference type="Gene3D" id="2.60.40.3210">
    <property type="entry name" value="Zona pellucida, ZP-N domain"/>
    <property type="match status" value="1"/>
</dbReference>
<evidence type="ECO:0000256" key="3">
    <source>
        <dbReference type="SAM" id="Phobius"/>
    </source>
</evidence>
<organism evidence="6 7">
    <name type="scientific">Desmophyllum pertusum</name>
    <dbReference type="NCBI Taxonomy" id="174260"/>
    <lineage>
        <taxon>Eukaryota</taxon>
        <taxon>Metazoa</taxon>
        <taxon>Cnidaria</taxon>
        <taxon>Anthozoa</taxon>
        <taxon>Hexacorallia</taxon>
        <taxon>Scleractinia</taxon>
        <taxon>Caryophylliina</taxon>
        <taxon>Caryophylliidae</taxon>
        <taxon>Desmophyllum</taxon>
    </lineage>
</organism>
<comment type="caution">
    <text evidence="6">The sequence shown here is derived from an EMBL/GenBank/DDBJ whole genome shotgun (WGS) entry which is preliminary data.</text>
</comment>
<keyword evidence="7" id="KW-1185">Reference proteome</keyword>
<dbReference type="InterPro" id="IPR001507">
    <property type="entry name" value="ZP_dom"/>
</dbReference>
<accession>A0A9W9Z9I1</accession>
<gene>
    <name evidence="6" type="ORF">OS493_034009</name>
</gene>
<evidence type="ECO:0000256" key="2">
    <source>
        <dbReference type="ARBA" id="ARBA00023157"/>
    </source>
</evidence>
<dbReference type="InterPro" id="IPR042235">
    <property type="entry name" value="ZP-C_dom"/>
</dbReference>
<dbReference type="Gene3D" id="2.60.40.4100">
    <property type="entry name" value="Zona pellucida, ZP-C domain"/>
    <property type="match status" value="1"/>
</dbReference>
<sequence>MLRITSLFVVLFCGASALVVQDLGTNSSCFPTFMRVEVDLTKNPTLVPDDIHLNDRNCKATQTSPTSAVFDIPLHSCGTVQDGSHPDYLLFSNTVQWQPTPGNIQGQTRILGFASQVNCKYNRNGTVRVSIRPFNELTINQTEYGTFTFVMDVYSDSARTRKLDRDLVLTPGTPLYFRVQVISSESDLVLHLDKCWARDRDFNVPRVFIEKGCNNGNEGSLVYSCSQNSVQDFKINAFRFLNPPDDKVFFLCDVIVCIKNSPASLCTDRCNNCSAGSTGRRRRSLEDNYDTGSNIYSLAVGPYLVTGQNNGDLDNQEDAEETEVKGTQLSLTMILIVCVTSLVAVAMICATIIMVISYKRWLSRQQAQAGTIPAASAPTKPKVLKF</sequence>
<feature type="chain" id="PRO_5040718899" description="ZP domain-containing protein" evidence="4">
    <location>
        <begin position="18"/>
        <end position="386"/>
    </location>
</feature>
<dbReference type="PANTHER" id="PTHR14002">
    <property type="entry name" value="ENDOGLIN/TGF-BETA RECEPTOR TYPE III"/>
    <property type="match status" value="1"/>
</dbReference>
<protein>
    <recommendedName>
        <fullName evidence="5">ZP domain-containing protein</fullName>
    </recommendedName>
</protein>
<dbReference type="InterPro" id="IPR055356">
    <property type="entry name" value="ZP-N"/>
</dbReference>
<evidence type="ECO:0000313" key="7">
    <source>
        <dbReference type="Proteomes" id="UP001163046"/>
    </source>
</evidence>
<feature type="transmembrane region" description="Helical" evidence="3">
    <location>
        <begin position="331"/>
        <end position="356"/>
    </location>
</feature>
<dbReference type="Proteomes" id="UP001163046">
    <property type="component" value="Unassembled WGS sequence"/>
</dbReference>
<keyword evidence="1 4" id="KW-0732">Signal</keyword>